<dbReference type="Proteomes" id="UP000525652">
    <property type="component" value="Unassembled WGS sequence"/>
</dbReference>
<dbReference type="GO" id="GO:0004423">
    <property type="term" value="F:iduronate-2-sulfatase activity"/>
    <property type="evidence" value="ECO:0007669"/>
    <property type="project" value="TreeGrafter"/>
</dbReference>
<evidence type="ECO:0000256" key="2">
    <source>
        <dbReference type="ARBA" id="ARBA00022801"/>
    </source>
</evidence>
<evidence type="ECO:0000313" key="5">
    <source>
        <dbReference type="Proteomes" id="UP000525652"/>
    </source>
</evidence>
<gene>
    <name evidence="4" type="ORF">H5P30_12890</name>
</gene>
<sequence>MKRCIMVMFDSLNRHMLPPYNPNTNVQAPNFQRLAEHSTTFDTSYVCSMPCMPARRDFHTGRPNFLHCNWGPIEPFDDSVPAMLRDSGVYSHLCTDHYHYFEEGGATYHTKYSSWEVFRGQEGDPWKGMVKEPEIPKNINGKGRRADWVNRAQLHCDADYPQSKTFEAGLEFIEQNNTEDNWFVQIECFDPHEPFTVDPEWQKKYPSPDIDGALFDWPDYADVTESPEEAQVAKNNYSALVSKCDASLGKILDAMDRHDMWKDTLLIVWTDHGYLLGEHGKWAKNWPITWEEIAHTPFFIADPRRPDTAGKRRSSLVQPSIDLGPTLLGYFGLDSTPDMTGKDLAGAIENDTPVRDAGIFGYHGQRMNITDGRYVYYSALEETGDIYLYTLLPLTMRGAKPNLETATLAKPFSFTKGMNTLKIGQTNIEQGDSFGRKGYLYDVQEDPTQSTPLDDPEVVERLSQLMAKLMRECDAPAEQLARVGCNG</sequence>
<dbReference type="SUPFAM" id="SSF53649">
    <property type="entry name" value="Alkaline phosphatase-like"/>
    <property type="match status" value="1"/>
</dbReference>
<organism evidence="4 5">
    <name type="scientific">Puniceicoccus vermicola</name>
    <dbReference type="NCBI Taxonomy" id="388746"/>
    <lineage>
        <taxon>Bacteria</taxon>
        <taxon>Pseudomonadati</taxon>
        <taxon>Verrucomicrobiota</taxon>
        <taxon>Opitutia</taxon>
        <taxon>Puniceicoccales</taxon>
        <taxon>Puniceicoccaceae</taxon>
        <taxon>Puniceicoccus</taxon>
    </lineage>
</organism>
<keyword evidence="5" id="KW-1185">Reference proteome</keyword>
<proteinExistence type="predicted"/>
<evidence type="ECO:0000259" key="3">
    <source>
        <dbReference type="Pfam" id="PF00884"/>
    </source>
</evidence>
<keyword evidence="1" id="KW-0479">Metal-binding</keyword>
<dbReference type="InterPro" id="IPR000917">
    <property type="entry name" value="Sulfatase_N"/>
</dbReference>
<protein>
    <submittedName>
        <fullName evidence="4">Sulfatase</fullName>
    </submittedName>
</protein>
<keyword evidence="2" id="KW-0378">Hydrolase</keyword>
<comment type="caution">
    <text evidence="4">The sequence shown here is derived from an EMBL/GenBank/DDBJ whole genome shotgun (WGS) entry which is preliminary data.</text>
</comment>
<dbReference type="RefSeq" id="WP_185693338.1">
    <property type="nucleotide sequence ID" value="NZ_JACHVA010000101.1"/>
</dbReference>
<dbReference type="GO" id="GO:0005737">
    <property type="term" value="C:cytoplasm"/>
    <property type="evidence" value="ECO:0007669"/>
    <property type="project" value="TreeGrafter"/>
</dbReference>
<dbReference type="AlphaFoldDB" id="A0A7X1AZA9"/>
<feature type="domain" description="Sulfatase N-terminal" evidence="3">
    <location>
        <begin position="5"/>
        <end position="332"/>
    </location>
</feature>
<dbReference type="EMBL" id="JACHVA010000101">
    <property type="protein sequence ID" value="MBC2602672.1"/>
    <property type="molecule type" value="Genomic_DNA"/>
</dbReference>
<dbReference type="CDD" id="cd16148">
    <property type="entry name" value="sulfatase_like"/>
    <property type="match status" value="1"/>
</dbReference>
<evidence type="ECO:0000313" key="4">
    <source>
        <dbReference type="EMBL" id="MBC2602672.1"/>
    </source>
</evidence>
<dbReference type="PANTHER" id="PTHR45953">
    <property type="entry name" value="IDURONATE 2-SULFATASE"/>
    <property type="match status" value="1"/>
</dbReference>
<accession>A0A7X1AZA9</accession>
<dbReference type="PANTHER" id="PTHR45953:SF1">
    <property type="entry name" value="IDURONATE 2-SULFATASE"/>
    <property type="match status" value="1"/>
</dbReference>
<reference evidence="4 5" key="1">
    <citation type="submission" date="2020-07" db="EMBL/GenBank/DDBJ databases">
        <authorList>
            <person name="Feng X."/>
        </authorList>
    </citation>
    <scope>NUCLEOTIDE SEQUENCE [LARGE SCALE GENOMIC DNA]</scope>
    <source>
        <strain evidence="4 5">JCM14086</strain>
    </source>
</reference>
<dbReference type="InterPro" id="IPR017850">
    <property type="entry name" value="Alkaline_phosphatase_core_sf"/>
</dbReference>
<name>A0A7X1AZA9_9BACT</name>
<dbReference type="Pfam" id="PF00884">
    <property type="entry name" value="Sulfatase"/>
    <property type="match status" value="1"/>
</dbReference>
<dbReference type="Gene3D" id="3.40.720.10">
    <property type="entry name" value="Alkaline Phosphatase, subunit A"/>
    <property type="match status" value="1"/>
</dbReference>
<dbReference type="GO" id="GO:0046872">
    <property type="term" value="F:metal ion binding"/>
    <property type="evidence" value="ECO:0007669"/>
    <property type="project" value="UniProtKB-KW"/>
</dbReference>
<evidence type="ECO:0000256" key="1">
    <source>
        <dbReference type="ARBA" id="ARBA00022723"/>
    </source>
</evidence>